<evidence type="ECO:0000256" key="11">
    <source>
        <dbReference type="ARBA" id="ARBA00023053"/>
    </source>
</evidence>
<evidence type="ECO:0000256" key="14">
    <source>
        <dbReference type="ARBA" id="ARBA00023136"/>
    </source>
</evidence>
<feature type="transmembrane region" description="Helical" evidence="16">
    <location>
        <begin position="173"/>
        <end position="191"/>
    </location>
</feature>
<keyword evidence="5 16" id="KW-0285">Flavoprotein</keyword>
<evidence type="ECO:0000256" key="15">
    <source>
        <dbReference type="ARBA" id="ARBA00023201"/>
    </source>
</evidence>
<dbReference type="GO" id="GO:0055085">
    <property type="term" value="P:transmembrane transport"/>
    <property type="evidence" value="ECO:0007669"/>
    <property type="project" value="InterPro"/>
</dbReference>
<evidence type="ECO:0000256" key="3">
    <source>
        <dbReference type="ARBA" id="ARBA00022519"/>
    </source>
</evidence>
<comment type="cofactor">
    <cofactor evidence="16">
        <name>FMN</name>
        <dbReference type="ChEBI" id="CHEBI:58210"/>
    </cofactor>
</comment>
<keyword evidence="2 16" id="KW-1003">Cell membrane</keyword>
<keyword evidence="8 16" id="KW-1278">Translocase</keyword>
<evidence type="ECO:0000313" key="17">
    <source>
        <dbReference type="EMBL" id="MBC6995721.1"/>
    </source>
</evidence>
<feature type="transmembrane region" description="Helical" evidence="16">
    <location>
        <begin position="396"/>
        <end position="416"/>
    </location>
</feature>
<dbReference type="InterPro" id="IPR010966">
    <property type="entry name" value="NqrB"/>
</dbReference>
<reference evidence="17" key="1">
    <citation type="submission" date="2020-08" db="EMBL/GenBank/DDBJ databases">
        <title>Lewinella bacteria from marine environments.</title>
        <authorList>
            <person name="Zhong Y."/>
        </authorList>
    </citation>
    <scope>NUCLEOTIDE SEQUENCE</scope>
    <source>
        <strain evidence="17">KCTC 42187</strain>
    </source>
</reference>
<comment type="subunit">
    <text evidence="16">Composed of six subunits; NqrA, NqrB, NqrC, NqrD, NqrE and NqrF.</text>
</comment>
<dbReference type="GO" id="GO:0010181">
    <property type="term" value="F:FMN binding"/>
    <property type="evidence" value="ECO:0007669"/>
    <property type="project" value="InterPro"/>
</dbReference>
<dbReference type="HAMAP" id="MF_00426">
    <property type="entry name" value="NqrB"/>
    <property type="match status" value="1"/>
</dbReference>
<evidence type="ECO:0000256" key="6">
    <source>
        <dbReference type="ARBA" id="ARBA00022643"/>
    </source>
</evidence>
<dbReference type="Pfam" id="PF03116">
    <property type="entry name" value="NQR2_RnfD_RnfE"/>
    <property type="match status" value="1"/>
</dbReference>
<dbReference type="GO" id="GO:0005886">
    <property type="term" value="C:plasma membrane"/>
    <property type="evidence" value="ECO:0007669"/>
    <property type="project" value="UniProtKB-SubCell"/>
</dbReference>
<dbReference type="GO" id="GO:0016655">
    <property type="term" value="F:oxidoreductase activity, acting on NAD(P)H, quinone or similar compound as acceptor"/>
    <property type="evidence" value="ECO:0007669"/>
    <property type="project" value="UniProtKB-UniRule"/>
</dbReference>
<dbReference type="GO" id="GO:0022904">
    <property type="term" value="P:respiratory electron transport chain"/>
    <property type="evidence" value="ECO:0007669"/>
    <property type="project" value="InterPro"/>
</dbReference>
<feature type="transmembrane region" description="Helical" evidence="16">
    <location>
        <begin position="304"/>
        <end position="323"/>
    </location>
</feature>
<evidence type="ECO:0000256" key="7">
    <source>
        <dbReference type="ARBA" id="ARBA00022692"/>
    </source>
</evidence>
<feature type="transmembrane region" description="Helical" evidence="16">
    <location>
        <begin position="53"/>
        <end position="74"/>
    </location>
</feature>
<dbReference type="Proteomes" id="UP000650081">
    <property type="component" value="Unassembled WGS sequence"/>
</dbReference>
<dbReference type="RefSeq" id="WP_187467746.1">
    <property type="nucleotide sequence ID" value="NZ_JACSIT010000141.1"/>
</dbReference>
<keyword evidence="13 16" id="KW-0830">Ubiquinone</keyword>
<dbReference type="AlphaFoldDB" id="A0A923PN19"/>
<dbReference type="PANTHER" id="PTHR30578:SF1">
    <property type="entry name" value="NA(+)-TRANSLOCATING NADH-QUINONE REDUCTASE SUBUNIT B"/>
    <property type="match status" value="1"/>
</dbReference>
<keyword evidence="12 16" id="KW-0406">Ion transport</keyword>
<name>A0A923PN19_9BACT</name>
<proteinExistence type="inferred from homology"/>
<feature type="transmembrane region" description="Helical" evidence="16">
    <location>
        <begin position="270"/>
        <end position="297"/>
    </location>
</feature>
<feature type="transmembrane region" description="Helical" evidence="16">
    <location>
        <begin position="373"/>
        <end position="390"/>
    </location>
</feature>
<dbReference type="EC" id="7.2.1.1" evidence="16"/>
<keyword evidence="10 16" id="KW-0520">NAD</keyword>
<comment type="subcellular location">
    <subcellularLocation>
        <location evidence="16">Cell membrane</location>
        <topology evidence="16">Multi-pass membrane protein</topology>
    </subcellularLocation>
</comment>
<keyword evidence="14 16" id="KW-0472">Membrane</keyword>
<keyword evidence="11 16" id="KW-0915">Sodium</keyword>
<evidence type="ECO:0000256" key="2">
    <source>
        <dbReference type="ARBA" id="ARBA00022475"/>
    </source>
</evidence>
<feature type="transmembrane region" description="Helical" evidence="16">
    <location>
        <begin position="343"/>
        <end position="361"/>
    </location>
</feature>
<comment type="catalytic activity">
    <reaction evidence="16">
        <text>a ubiquinone + n Na(+)(in) + NADH + H(+) = a ubiquinol + n Na(+)(out) + NAD(+)</text>
        <dbReference type="Rhea" id="RHEA:47748"/>
        <dbReference type="Rhea" id="RHEA-COMP:9565"/>
        <dbReference type="Rhea" id="RHEA-COMP:9566"/>
        <dbReference type="ChEBI" id="CHEBI:15378"/>
        <dbReference type="ChEBI" id="CHEBI:16389"/>
        <dbReference type="ChEBI" id="CHEBI:17976"/>
        <dbReference type="ChEBI" id="CHEBI:29101"/>
        <dbReference type="ChEBI" id="CHEBI:57540"/>
        <dbReference type="ChEBI" id="CHEBI:57945"/>
        <dbReference type="EC" id="7.2.1.1"/>
    </reaction>
</comment>
<evidence type="ECO:0000256" key="5">
    <source>
        <dbReference type="ARBA" id="ARBA00022630"/>
    </source>
</evidence>
<evidence type="ECO:0000256" key="1">
    <source>
        <dbReference type="ARBA" id="ARBA00022448"/>
    </source>
</evidence>
<keyword evidence="18" id="KW-1185">Reference proteome</keyword>
<keyword evidence="7 16" id="KW-0812">Transmembrane</keyword>
<gene>
    <name evidence="16 17" type="primary">nqrB</name>
    <name evidence="17" type="ORF">H9S92_16260</name>
</gene>
<keyword evidence="9 16" id="KW-1133">Transmembrane helix</keyword>
<comment type="caution">
    <text evidence="17">The sequence shown here is derived from an EMBL/GenBank/DDBJ whole genome shotgun (WGS) entry which is preliminary data.</text>
</comment>
<dbReference type="EMBL" id="JACSIT010000141">
    <property type="protein sequence ID" value="MBC6995721.1"/>
    <property type="molecule type" value="Genomic_DNA"/>
</dbReference>
<evidence type="ECO:0000256" key="4">
    <source>
        <dbReference type="ARBA" id="ARBA00022553"/>
    </source>
</evidence>
<feature type="modified residue" description="FMN phosphoryl threonine" evidence="16">
    <location>
        <position position="248"/>
    </location>
</feature>
<dbReference type="GO" id="GO:0006814">
    <property type="term" value="P:sodium ion transport"/>
    <property type="evidence" value="ECO:0007669"/>
    <property type="project" value="UniProtKB-UniRule"/>
</dbReference>
<evidence type="ECO:0000313" key="18">
    <source>
        <dbReference type="Proteomes" id="UP000650081"/>
    </source>
</evidence>
<organism evidence="17 18">
    <name type="scientific">Neolewinella lacunae</name>
    <dbReference type="NCBI Taxonomy" id="1517758"/>
    <lineage>
        <taxon>Bacteria</taxon>
        <taxon>Pseudomonadati</taxon>
        <taxon>Bacteroidota</taxon>
        <taxon>Saprospiria</taxon>
        <taxon>Saprospirales</taxon>
        <taxon>Lewinellaceae</taxon>
        <taxon>Neolewinella</taxon>
    </lineage>
</organism>
<evidence type="ECO:0000256" key="8">
    <source>
        <dbReference type="ARBA" id="ARBA00022967"/>
    </source>
</evidence>
<evidence type="ECO:0000256" key="13">
    <source>
        <dbReference type="ARBA" id="ARBA00023075"/>
    </source>
</evidence>
<evidence type="ECO:0000256" key="16">
    <source>
        <dbReference type="HAMAP-Rule" id="MF_00426"/>
    </source>
</evidence>
<protein>
    <recommendedName>
        <fullName evidence="16">Na(+)-translocating NADH-quinone reductase subunit B</fullName>
        <shortName evidence="16">Na(+)-NQR subunit B</shortName>
        <shortName evidence="16">Na(+)-translocating NQR subunit B</shortName>
        <ecNumber evidence="16">7.2.1.1</ecNumber>
    </recommendedName>
    <alternativeName>
        <fullName evidence="16">NQR complex subunit B</fullName>
    </alternativeName>
    <alternativeName>
        <fullName evidence="16">NQR-1 subunit B</fullName>
    </alternativeName>
</protein>
<accession>A0A923PN19</accession>
<keyword evidence="4 16" id="KW-0597">Phosphoprotein</keyword>
<keyword evidence="15 16" id="KW-0739">Sodium transport</keyword>
<comment type="similarity">
    <text evidence="16">Belongs to the NqrB/RnfD family.</text>
</comment>
<feature type="transmembrane region" description="Helical" evidence="16">
    <location>
        <begin position="94"/>
        <end position="119"/>
    </location>
</feature>
<dbReference type="InterPro" id="IPR004338">
    <property type="entry name" value="NqrB/RnfD"/>
</dbReference>
<evidence type="ECO:0000256" key="10">
    <source>
        <dbReference type="ARBA" id="ARBA00023027"/>
    </source>
</evidence>
<sequence length="463" mass="50687">MKALHDFVKKFEPDHNNKLAHTTYDAFYTFLFQPPTVTKGGVHIKDGMDLKRLMVHVVLALQLLYVFGTWNIGHQHFVAIGEHTGLLEGFLLKVVYGLIQVLPIFVVTHVVGLGIEFFYAARKGHSVEEGFLVSGALIPLIMPPDIPLVWLAVAIAFAVVLGKEAFGGTGMNIWNVALLARVFIFFAYPTTISGDEVWISGIEKVGTEYFAASYGWAHHAFDWIFSGLGLATFGEGGQAVVDGFTGATPLGIAAKEGWAGVEAVYTEGQIFWGTIPGSIGETSVPLIVIGMIFLMVTRIADYRVIVGGLIGFFVAALMMNAIAPADLGPDTPGVFKFMAIHPLRQLMMGSFLFAITFMATDPVSSADTPTGKWIYGFLIAFIGLIIRVMNPAYPEGWMLSILLMNTFAPLIDHYVYQANAKRRAKRTSAMAKQRDELITRRGDIKVFNGDSDYRPVGNAGTYQ</sequence>
<keyword evidence="1 16" id="KW-0813">Transport</keyword>
<evidence type="ECO:0000256" key="12">
    <source>
        <dbReference type="ARBA" id="ARBA00023065"/>
    </source>
</evidence>
<dbReference type="NCBIfam" id="TIGR01937">
    <property type="entry name" value="nqrB"/>
    <property type="match status" value="1"/>
</dbReference>
<evidence type="ECO:0000256" key="9">
    <source>
        <dbReference type="ARBA" id="ARBA00022989"/>
    </source>
</evidence>
<comment type="function">
    <text evidence="16">NQR complex catalyzes the reduction of ubiquinone-1 to ubiquinol by two successive reactions, coupled with the transport of Na(+) ions from the cytoplasm to the periplasm. NqrA to NqrE are probably involved in the second step, the conversion of ubisemiquinone to ubiquinol.</text>
</comment>
<dbReference type="PANTHER" id="PTHR30578">
    <property type="entry name" value="ELECTRON TRANSPORT COMPLEX PROTEIN RNFD"/>
    <property type="match status" value="1"/>
</dbReference>
<keyword evidence="3" id="KW-0997">Cell inner membrane</keyword>
<keyword evidence="6 16" id="KW-0288">FMN</keyword>
<feature type="transmembrane region" description="Helical" evidence="16">
    <location>
        <begin position="126"/>
        <end position="142"/>
    </location>
</feature>